<dbReference type="PANTHER" id="PTHR12232">
    <property type="entry name" value="SH3 DOMAIN-BINDING GLUTAMIC ACID-RICH-LIKE PROTEIN"/>
    <property type="match status" value="1"/>
</dbReference>
<dbReference type="OrthoDB" id="9932926at2759"/>
<gene>
    <name evidence="2" type="ORF">C0Q70_02400</name>
</gene>
<comment type="similarity">
    <text evidence="1">Belongs to the SH3BGR family.</text>
</comment>
<dbReference type="GO" id="GO:0005737">
    <property type="term" value="C:cytoplasm"/>
    <property type="evidence" value="ECO:0007669"/>
    <property type="project" value="TreeGrafter"/>
</dbReference>
<dbReference type="Gene3D" id="3.40.30.10">
    <property type="entry name" value="Glutaredoxin"/>
    <property type="match status" value="1"/>
</dbReference>
<sequence length="69" mass="7930">MKDVLDGKKVKYEEIDISSSSEDRDKMRELCGDPKALPPQIFRGNKYLGDYQAFANAVEDEKIEEFLSK</sequence>
<evidence type="ECO:0000313" key="3">
    <source>
        <dbReference type="Proteomes" id="UP000245119"/>
    </source>
</evidence>
<accession>A0A2T7PPU6</accession>
<dbReference type="InterPro" id="IPR006993">
    <property type="entry name" value="Glut_rich_SH3-bd"/>
</dbReference>
<dbReference type="Pfam" id="PF04908">
    <property type="entry name" value="SH3BGR"/>
    <property type="match status" value="1"/>
</dbReference>
<dbReference type="AlphaFoldDB" id="A0A2T7PPU6"/>
<reference evidence="2 3" key="1">
    <citation type="submission" date="2018-04" db="EMBL/GenBank/DDBJ databases">
        <title>The genome of golden apple snail Pomacea canaliculata provides insight into stress tolerance and invasive adaptation.</title>
        <authorList>
            <person name="Liu C."/>
            <person name="Liu B."/>
            <person name="Ren Y."/>
            <person name="Zhang Y."/>
            <person name="Wang H."/>
            <person name="Li S."/>
            <person name="Jiang F."/>
            <person name="Yin L."/>
            <person name="Zhang G."/>
            <person name="Qian W."/>
            <person name="Fan W."/>
        </authorList>
    </citation>
    <scope>NUCLEOTIDE SEQUENCE [LARGE SCALE GENOMIC DNA]</scope>
    <source>
        <strain evidence="2">SZHN2017</strain>
        <tissue evidence="2">Muscle</tissue>
    </source>
</reference>
<dbReference type="InterPro" id="IPR036249">
    <property type="entry name" value="Thioredoxin-like_sf"/>
</dbReference>
<evidence type="ECO:0000256" key="1">
    <source>
        <dbReference type="ARBA" id="ARBA00007764"/>
    </source>
</evidence>
<dbReference type="EMBL" id="PZQS01000002">
    <property type="protein sequence ID" value="PVD35438.1"/>
    <property type="molecule type" value="Genomic_DNA"/>
</dbReference>
<dbReference type="SUPFAM" id="SSF52833">
    <property type="entry name" value="Thioredoxin-like"/>
    <property type="match status" value="1"/>
</dbReference>
<comment type="caution">
    <text evidence="2">The sequence shown here is derived from an EMBL/GenBank/DDBJ whole genome shotgun (WGS) entry which is preliminary data.</text>
</comment>
<name>A0A2T7PPU6_POMCA</name>
<proteinExistence type="inferred from homology"/>
<keyword evidence="3" id="KW-1185">Reference proteome</keyword>
<dbReference type="PANTHER" id="PTHR12232:SF15">
    <property type="entry name" value="SH3 DOMAIN-BINDING GLUTAMIC ACID-RICH PROTEIN HOMOLOG"/>
    <property type="match status" value="1"/>
</dbReference>
<organism evidence="2 3">
    <name type="scientific">Pomacea canaliculata</name>
    <name type="common">Golden apple snail</name>
    <dbReference type="NCBI Taxonomy" id="400727"/>
    <lineage>
        <taxon>Eukaryota</taxon>
        <taxon>Metazoa</taxon>
        <taxon>Spiralia</taxon>
        <taxon>Lophotrochozoa</taxon>
        <taxon>Mollusca</taxon>
        <taxon>Gastropoda</taxon>
        <taxon>Caenogastropoda</taxon>
        <taxon>Architaenioglossa</taxon>
        <taxon>Ampullarioidea</taxon>
        <taxon>Ampullariidae</taxon>
        <taxon>Pomacea</taxon>
    </lineage>
</organism>
<dbReference type="InterPro" id="IPR051033">
    <property type="entry name" value="SH3BGR"/>
</dbReference>
<evidence type="ECO:0000313" key="2">
    <source>
        <dbReference type="EMBL" id="PVD35438.1"/>
    </source>
</evidence>
<dbReference type="PROSITE" id="PS51354">
    <property type="entry name" value="GLUTAREDOXIN_2"/>
    <property type="match status" value="1"/>
</dbReference>
<protein>
    <submittedName>
        <fullName evidence="2">Uncharacterized protein</fullName>
    </submittedName>
</protein>
<dbReference type="Proteomes" id="UP000245119">
    <property type="component" value="Linkage Group LG2"/>
</dbReference>